<dbReference type="GO" id="GO:0003676">
    <property type="term" value="F:nucleic acid binding"/>
    <property type="evidence" value="ECO:0007669"/>
    <property type="project" value="InterPro"/>
</dbReference>
<dbReference type="InterPro" id="IPR043128">
    <property type="entry name" value="Rev_trsase/Diguanyl_cyclase"/>
</dbReference>
<dbReference type="SUPFAM" id="SSF52540">
    <property type="entry name" value="P-loop containing nucleoside triphosphate hydrolases"/>
    <property type="match status" value="1"/>
</dbReference>
<reference evidence="3" key="1">
    <citation type="submission" date="2013-12" db="EMBL/GenBank/DDBJ databases">
        <title>The Genome Sequence of Aphanomyces astaci APO3.</title>
        <authorList>
            <consortium name="The Broad Institute Genomics Platform"/>
            <person name="Russ C."/>
            <person name="Tyler B."/>
            <person name="van West P."/>
            <person name="Dieguez-Uribeondo J."/>
            <person name="Young S.K."/>
            <person name="Zeng Q."/>
            <person name="Gargeya S."/>
            <person name="Fitzgerald M."/>
            <person name="Abouelleil A."/>
            <person name="Alvarado L."/>
            <person name="Chapman S.B."/>
            <person name="Gainer-Dewar J."/>
            <person name="Goldberg J."/>
            <person name="Griggs A."/>
            <person name="Gujja S."/>
            <person name="Hansen M."/>
            <person name="Howarth C."/>
            <person name="Imamovic A."/>
            <person name="Ireland A."/>
            <person name="Larimer J."/>
            <person name="McCowan C."/>
            <person name="Murphy C."/>
            <person name="Pearson M."/>
            <person name="Poon T.W."/>
            <person name="Priest M."/>
            <person name="Roberts A."/>
            <person name="Saif S."/>
            <person name="Shea T."/>
            <person name="Sykes S."/>
            <person name="Wortman J."/>
            <person name="Nusbaum C."/>
            <person name="Birren B."/>
        </authorList>
    </citation>
    <scope>NUCLEOTIDE SEQUENCE [LARGE SCALE GENOMIC DNA]</scope>
    <source>
        <strain evidence="3">APO3</strain>
    </source>
</reference>
<feature type="domain" description="Chromo" evidence="1">
    <location>
        <begin position="422"/>
        <end position="459"/>
    </location>
</feature>
<dbReference type="InterPro" id="IPR012337">
    <property type="entry name" value="RNaseH-like_sf"/>
</dbReference>
<dbReference type="InterPro" id="IPR016197">
    <property type="entry name" value="Chromo-like_dom_sf"/>
</dbReference>
<name>W4FAP1_APHAT</name>
<evidence type="ECO:0000259" key="2">
    <source>
        <dbReference type="PROSITE" id="PS50994"/>
    </source>
</evidence>
<dbReference type="PANTHER" id="PTHR37984">
    <property type="entry name" value="PROTEIN CBG26694"/>
    <property type="match status" value="1"/>
</dbReference>
<dbReference type="PANTHER" id="PTHR37984:SF5">
    <property type="entry name" value="PROTEIN NYNRIN-LIKE"/>
    <property type="match status" value="1"/>
</dbReference>
<dbReference type="InterPro" id="IPR023780">
    <property type="entry name" value="Chromo_domain"/>
</dbReference>
<dbReference type="InterPro" id="IPR000953">
    <property type="entry name" value="Chromo/chromo_shadow_dom"/>
</dbReference>
<evidence type="ECO:0000259" key="1">
    <source>
        <dbReference type="PROSITE" id="PS50013"/>
    </source>
</evidence>
<dbReference type="OrthoDB" id="78677at2759"/>
<dbReference type="Pfam" id="PF00385">
    <property type="entry name" value="Chromo"/>
    <property type="match status" value="1"/>
</dbReference>
<dbReference type="VEuPathDB" id="FungiDB:H257_19069"/>
<accession>W4FAP1</accession>
<dbReference type="SUPFAM" id="SSF56672">
    <property type="entry name" value="DNA/RNA polymerases"/>
    <property type="match status" value="1"/>
</dbReference>
<dbReference type="SUPFAM" id="SSF53098">
    <property type="entry name" value="Ribonuclease H-like"/>
    <property type="match status" value="1"/>
</dbReference>
<organism evidence="3">
    <name type="scientific">Aphanomyces astaci</name>
    <name type="common">Crayfish plague agent</name>
    <dbReference type="NCBI Taxonomy" id="112090"/>
    <lineage>
        <taxon>Eukaryota</taxon>
        <taxon>Sar</taxon>
        <taxon>Stramenopiles</taxon>
        <taxon>Oomycota</taxon>
        <taxon>Saprolegniomycetes</taxon>
        <taxon>Saprolegniales</taxon>
        <taxon>Verrucalvaceae</taxon>
        <taxon>Aphanomyces</taxon>
    </lineage>
</organism>
<dbReference type="InterPro" id="IPR001584">
    <property type="entry name" value="Integrase_cat-core"/>
</dbReference>
<protein>
    <recommendedName>
        <fullName evidence="4">Chromo domain-containing protein</fullName>
    </recommendedName>
</protein>
<dbReference type="STRING" id="112090.W4FAP1"/>
<dbReference type="SUPFAM" id="SSF54160">
    <property type="entry name" value="Chromo domain-like"/>
    <property type="match status" value="1"/>
</dbReference>
<dbReference type="PROSITE" id="PS50994">
    <property type="entry name" value="INTEGRASE"/>
    <property type="match status" value="1"/>
</dbReference>
<dbReference type="Gene3D" id="3.30.70.270">
    <property type="match status" value="1"/>
</dbReference>
<feature type="domain" description="Integrase catalytic" evidence="2">
    <location>
        <begin position="248"/>
        <end position="420"/>
    </location>
</feature>
<dbReference type="GO" id="GO:0015074">
    <property type="term" value="P:DNA integration"/>
    <property type="evidence" value="ECO:0007669"/>
    <property type="project" value="InterPro"/>
</dbReference>
<dbReference type="PROSITE" id="PS50013">
    <property type="entry name" value="CHROMO_2"/>
    <property type="match status" value="1"/>
</dbReference>
<proteinExistence type="predicted"/>
<dbReference type="InterPro" id="IPR036397">
    <property type="entry name" value="RNaseH_sf"/>
</dbReference>
<dbReference type="GeneID" id="20821065"/>
<dbReference type="EMBL" id="KI913448">
    <property type="protein sequence ID" value="ETV63994.1"/>
    <property type="molecule type" value="Genomic_DNA"/>
</dbReference>
<sequence>MGGAFDNKRVFKPRMNLIDEGSQSHLPFKLKRRQFAVKLAFAMTINKSQGQTLSRVGLILPSPLSPKKSHFYLREAEWCGKEISADGITHSPSRIQGLVDLSPPTTAADLQQFVCATNWMRASIPGYNQLVDPLRRLLDVATKAAGSCKKTALVRVALPAVGWSSDHLKCFNNPSGSNVNMAKYQADKLQRWSLEMPTFPRWGLAPADQPVVNVRELIHVVSPLQQVDFEWPTAATISGIQRSTMEGGGTPPNGVDWDDNGVDWDDDSHFYVDPDGRIWIPDGASVKDNMSGFVQQFAAESADSAATAQCLMTWFTTFGCVHTWVPDGGSHFKNEVTEKVRKWVGAHYHITTAYSPWANMTEEVVNRLVLRAVKALLSEMKLNADEWPHVLPLVQGALNHQPTSREMTEDLEAQIKFGDGGFHVERLDEARCVDGQHQVLMKWLGLDDEVSSWEPAANLLDDIPVVFRKWAAANKKDPAVAALIKTLDFP</sequence>
<dbReference type="RefSeq" id="XP_009846520.1">
    <property type="nucleotide sequence ID" value="XM_009848218.1"/>
</dbReference>
<dbReference type="AlphaFoldDB" id="W4FAP1"/>
<gene>
    <name evidence="3" type="ORF">H257_19069</name>
</gene>
<dbReference type="Gene3D" id="2.40.50.40">
    <property type="match status" value="1"/>
</dbReference>
<dbReference type="CDD" id="cd00024">
    <property type="entry name" value="CD_CSD"/>
    <property type="match status" value="1"/>
</dbReference>
<dbReference type="InterPro" id="IPR043502">
    <property type="entry name" value="DNA/RNA_pol_sf"/>
</dbReference>
<evidence type="ECO:0008006" key="4">
    <source>
        <dbReference type="Google" id="ProtNLM"/>
    </source>
</evidence>
<evidence type="ECO:0000313" key="3">
    <source>
        <dbReference type="EMBL" id="ETV63994.1"/>
    </source>
</evidence>
<dbReference type="InterPro" id="IPR027417">
    <property type="entry name" value="P-loop_NTPase"/>
</dbReference>
<dbReference type="Gene3D" id="3.30.420.10">
    <property type="entry name" value="Ribonuclease H-like superfamily/Ribonuclease H"/>
    <property type="match status" value="1"/>
</dbReference>
<dbReference type="InterPro" id="IPR050951">
    <property type="entry name" value="Retrovirus_Pol_polyprotein"/>
</dbReference>